<proteinExistence type="predicted"/>
<gene>
    <name evidence="1" type="ORF">EC973_000683</name>
</gene>
<reference evidence="1" key="1">
    <citation type="submission" date="2020-01" db="EMBL/GenBank/DDBJ databases">
        <title>Genome Sequencing of Three Apophysomyces-Like Fungal Strains Confirms a Novel Fungal Genus in the Mucoromycota with divergent Burkholderia-like Endosymbiotic Bacteria.</title>
        <authorList>
            <person name="Stajich J.E."/>
            <person name="Macias A.M."/>
            <person name="Carter-House D."/>
            <person name="Lovett B."/>
            <person name="Kasson L.R."/>
            <person name="Berry K."/>
            <person name="Grigoriev I."/>
            <person name="Chang Y."/>
            <person name="Spatafora J."/>
            <person name="Kasson M.T."/>
        </authorList>
    </citation>
    <scope>NUCLEOTIDE SEQUENCE</scope>
    <source>
        <strain evidence="1">NRRL A-21654</strain>
    </source>
</reference>
<evidence type="ECO:0000313" key="1">
    <source>
        <dbReference type="EMBL" id="KAF7731267.1"/>
    </source>
</evidence>
<sequence>MKRLRRFTVLLLLLITLCALSLILVPFPSYTVSEESQPAPLAEGGEKFLSYFPHGDFAQQHDALRNAIRLALETNRTLIAPRLRLGTSYDWAPFSLLAKRYEAQDKTILRQLCQSNSTHWRTRMEPCSTLNDWTEVEWSSLFDLELLRRRFKVQIVEREGHGWGTRESWLSGNVHPSDVAVVDATSFMSNGSSWEHEEESDQWRLRDWSQWFSESDELASLKLTTPLTANVVKGEELRAIRAKIIQFGSLSFGRRYPTTPSKAMAVLSRAMTRWAFVSPNQFQPATSTANKIIDTLGGKYGYSSLHINVAQVMANSLEEGMSLEQFNAEMQKEMMDSVVLEVFGDIPINQAVSAALPLQRSSLLELLHNNTALQDRRQLLTSCIDYRRNIERRYPIYYLVSDLPPETHQELFKPLLEFFPCTFTMSDMIAWEVVNKTWTENQAGSDSVDYERLYMPILEVLIAGKGKRQTNVH</sequence>
<dbReference type="OrthoDB" id="2266750at2759"/>
<protein>
    <submittedName>
        <fullName evidence="1">Uncharacterized protein</fullName>
    </submittedName>
</protein>
<dbReference type="EMBL" id="JABAYA010000011">
    <property type="protein sequence ID" value="KAF7731267.1"/>
    <property type="molecule type" value="Genomic_DNA"/>
</dbReference>
<evidence type="ECO:0000313" key="2">
    <source>
        <dbReference type="Proteomes" id="UP000605846"/>
    </source>
</evidence>
<name>A0A8H7BYQ2_9FUNG</name>
<accession>A0A8H7BYQ2</accession>
<comment type="caution">
    <text evidence="1">The sequence shown here is derived from an EMBL/GenBank/DDBJ whole genome shotgun (WGS) entry which is preliminary data.</text>
</comment>
<keyword evidence="2" id="KW-1185">Reference proteome</keyword>
<dbReference type="AlphaFoldDB" id="A0A8H7BYQ2"/>
<organism evidence="1 2">
    <name type="scientific">Apophysomyces ossiformis</name>
    <dbReference type="NCBI Taxonomy" id="679940"/>
    <lineage>
        <taxon>Eukaryota</taxon>
        <taxon>Fungi</taxon>
        <taxon>Fungi incertae sedis</taxon>
        <taxon>Mucoromycota</taxon>
        <taxon>Mucoromycotina</taxon>
        <taxon>Mucoromycetes</taxon>
        <taxon>Mucorales</taxon>
        <taxon>Mucorineae</taxon>
        <taxon>Mucoraceae</taxon>
        <taxon>Apophysomyces</taxon>
    </lineage>
</organism>
<dbReference type="Proteomes" id="UP000605846">
    <property type="component" value="Unassembled WGS sequence"/>
</dbReference>